<sequence length="149" mass="16494">MKAIEKNQREGGGGGGGGDEKPSFLKFSWKAGDSRTSRNSSGVQVKPAKSLSHRYPDDDNREGRGGKTVSSLVFLSETSLGVFHSRSLHHLNKLIDLDLSDESGVFSCFDEDDDGDANGSGRRSTRRGDLGRKRWEDFQERSCINRRMI</sequence>
<name>A0ABR1B2I5_POLSC</name>
<protein>
    <submittedName>
        <fullName evidence="2">Uncharacterized protein</fullName>
    </submittedName>
</protein>
<organism evidence="2 3">
    <name type="scientific">Polyplax serrata</name>
    <name type="common">Common mouse louse</name>
    <dbReference type="NCBI Taxonomy" id="468196"/>
    <lineage>
        <taxon>Eukaryota</taxon>
        <taxon>Metazoa</taxon>
        <taxon>Ecdysozoa</taxon>
        <taxon>Arthropoda</taxon>
        <taxon>Hexapoda</taxon>
        <taxon>Insecta</taxon>
        <taxon>Pterygota</taxon>
        <taxon>Neoptera</taxon>
        <taxon>Paraneoptera</taxon>
        <taxon>Psocodea</taxon>
        <taxon>Troctomorpha</taxon>
        <taxon>Phthiraptera</taxon>
        <taxon>Anoplura</taxon>
        <taxon>Polyplacidae</taxon>
        <taxon>Polyplax</taxon>
    </lineage>
</organism>
<feature type="compositionally biased region" description="Basic and acidic residues" evidence="1">
    <location>
        <begin position="54"/>
        <end position="65"/>
    </location>
</feature>
<accession>A0ABR1B2I5</accession>
<keyword evidence="3" id="KW-1185">Reference proteome</keyword>
<reference evidence="2 3" key="1">
    <citation type="submission" date="2023-09" db="EMBL/GenBank/DDBJ databases">
        <title>Genomes of two closely related lineages of the louse Polyplax serrata with different host specificities.</title>
        <authorList>
            <person name="Martinu J."/>
            <person name="Tarabai H."/>
            <person name="Stefka J."/>
            <person name="Hypsa V."/>
        </authorList>
    </citation>
    <scope>NUCLEOTIDE SEQUENCE [LARGE SCALE GENOMIC DNA]</scope>
    <source>
        <strain evidence="2">98ZLc_SE</strain>
    </source>
</reference>
<proteinExistence type="predicted"/>
<evidence type="ECO:0000256" key="1">
    <source>
        <dbReference type="SAM" id="MobiDB-lite"/>
    </source>
</evidence>
<gene>
    <name evidence="2" type="ORF">RUM44_004333</name>
</gene>
<dbReference type="EMBL" id="JAWJWF010000004">
    <property type="protein sequence ID" value="KAK6633726.1"/>
    <property type="molecule type" value="Genomic_DNA"/>
</dbReference>
<feature type="region of interest" description="Disordered" evidence="1">
    <location>
        <begin position="1"/>
        <end position="66"/>
    </location>
</feature>
<dbReference type="Proteomes" id="UP001359485">
    <property type="component" value="Unassembled WGS sequence"/>
</dbReference>
<evidence type="ECO:0000313" key="2">
    <source>
        <dbReference type="EMBL" id="KAK6633726.1"/>
    </source>
</evidence>
<evidence type="ECO:0000313" key="3">
    <source>
        <dbReference type="Proteomes" id="UP001359485"/>
    </source>
</evidence>
<comment type="caution">
    <text evidence="2">The sequence shown here is derived from an EMBL/GenBank/DDBJ whole genome shotgun (WGS) entry which is preliminary data.</text>
</comment>
<feature type="region of interest" description="Disordered" evidence="1">
    <location>
        <begin position="110"/>
        <end position="130"/>
    </location>
</feature>